<dbReference type="Pfam" id="PF13474">
    <property type="entry name" value="SnoaL_3"/>
    <property type="match status" value="1"/>
</dbReference>
<dbReference type="InterPro" id="IPR032710">
    <property type="entry name" value="NTF2-like_dom_sf"/>
</dbReference>
<dbReference type="SUPFAM" id="SSF54427">
    <property type="entry name" value="NTF2-like"/>
    <property type="match status" value="1"/>
</dbReference>
<sequence>MVKWNAIHVTTLAGLLFKLSFCYVPFKPPLVEHRTLTSQLVSSRRTFGSAISEGNARRQLCLSMISSPRNMDDQDYETSRLEGTHDKDIVAVKRQTIEFYNAFTSKNFDEMQRLWLQTPYIQCILPGLPFPVNGYESIMEMWKTVFGASDDAFSSTVIKPSSMVVQIRGKIALVFCNEDVVNGRFSRQMHATNIYRKMGKEWLMVHHHVSPSADSMLRSEWTVRQPQSDFDEAPQHLTKEEQPFASLHTDEEELYTSEESGYETSTMIRDIPAKPTESSSQQVPTGFHCLHPSVTDGAILAVKELSNAGRLSSKDRTLLFQDIVSHHNKGMEASRTEIAYELLVARFLGSKMVVSTYMKELLDDFCDQCKIIAKDLSEND</sequence>
<dbReference type="PANTHER" id="PTHR34957:SF1">
    <property type="entry name" value="NUCLEAR TRANSPORT FACTOR 2 (NTF2) FAMILY PROTEIN"/>
    <property type="match status" value="1"/>
</dbReference>
<dbReference type="EMBL" id="HBKN01001765">
    <property type="protein sequence ID" value="CAE2192225.1"/>
    <property type="molecule type" value="Transcribed_RNA"/>
</dbReference>
<name>A0A7S4H9T0_GUITH</name>
<accession>A0A7S4H9T0</accession>
<reference evidence="2" key="1">
    <citation type="submission" date="2021-01" db="EMBL/GenBank/DDBJ databases">
        <authorList>
            <person name="Corre E."/>
            <person name="Pelletier E."/>
            <person name="Niang G."/>
            <person name="Scheremetjew M."/>
            <person name="Finn R."/>
            <person name="Kale V."/>
            <person name="Holt S."/>
            <person name="Cochrane G."/>
            <person name="Meng A."/>
            <person name="Brown T."/>
            <person name="Cohen L."/>
        </authorList>
    </citation>
    <scope>NUCLEOTIDE SEQUENCE</scope>
    <source>
        <strain evidence="2">CCMP 2712</strain>
    </source>
</reference>
<dbReference type="Gene3D" id="3.10.450.50">
    <property type="match status" value="1"/>
</dbReference>
<evidence type="ECO:0000313" key="2">
    <source>
        <dbReference type="EMBL" id="CAE2192225.1"/>
    </source>
</evidence>
<gene>
    <name evidence="2" type="ORF">GTHE00462_LOCUS1536</name>
</gene>
<dbReference type="AlphaFoldDB" id="A0A7S4H9T0"/>
<dbReference type="InterPro" id="IPR037401">
    <property type="entry name" value="SnoaL-like"/>
</dbReference>
<feature type="domain" description="SnoaL-like" evidence="1">
    <location>
        <begin position="98"/>
        <end position="211"/>
    </location>
</feature>
<proteinExistence type="predicted"/>
<organism evidence="2">
    <name type="scientific">Guillardia theta</name>
    <name type="common">Cryptophyte</name>
    <name type="synonym">Cryptomonas phi</name>
    <dbReference type="NCBI Taxonomy" id="55529"/>
    <lineage>
        <taxon>Eukaryota</taxon>
        <taxon>Cryptophyceae</taxon>
        <taxon>Pyrenomonadales</taxon>
        <taxon>Geminigeraceae</taxon>
        <taxon>Guillardia</taxon>
    </lineage>
</organism>
<protein>
    <recommendedName>
        <fullName evidence="1">SnoaL-like domain-containing protein</fullName>
    </recommendedName>
</protein>
<evidence type="ECO:0000259" key="1">
    <source>
        <dbReference type="Pfam" id="PF13474"/>
    </source>
</evidence>
<dbReference type="PANTHER" id="PTHR34957">
    <property type="entry name" value="NUCLEAR TRANSPORT FACTOR 2 (NTF2) FAMILY PROTEIN"/>
    <property type="match status" value="1"/>
</dbReference>